<protein>
    <submittedName>
        <fullName evidence="2">Uncharacterized protein</fullName>
    </submittedName>
</protein>
<keyword evidence="1" id="KW-1133">Transmembrane helix</keyword>
<gene>
    <name evidence="2" type="ORF">CEJ42_14550</name>
</gene>
<sequence>MQYSIYVVLGLCLACLVVAVTVFFMLERRWQERVEREAEEVLARARYREPVRADTVSQPQWEELRSRLEEMQIMADESGRPSPYKNVA</sequence>
<organism evidence="2 3">
    <name type="scientific">Herbaspirillum robiniae</name>
    <dbReference type="NCBI Taxonomy" id="2014887"/>
    <lineage>
        <taxon>Bacteria</taxon>
        <taxon>Pseudomonadati</taxon>
        <taxon>Pseudomonadota</taxon>
        <taxon>Betaproteobacteria</taxon>
        <taxon>Burkholderiales</taxon>
        <taxon>Oxalobacteraceae</taxon>
        <taxon>Herbaspirillum</taxon>
    </lineage>
</organism>
<dbReference type="AlphaFoldDB" id="A0A246WPZ6"/>
<dbReference type="Proteomes" id="UP000197596">
    <property type="component" value="Unassembled WGS sequence"/>
</dbReference>
<keyword evidence="1" id="KW-0472">Membrane</keyword>
<proteinExistence type="predicted"/>
<accession>A0A246WPZ6</accession>
<keyword evidence="1" id="KW-0812">Transmembrane</keyword>
<evidence type="ECO:0000256" key="1">
    <source>
        <dbReference type="SAM" id="Phobius"/>
    </source>
</evidence>
<comment type="caution">
    <text evidence="2">The sequence shown here is derived from an EMBL/GenBank/DDBJ whole genome shotgun (WGS) entry which is preliminary data.</text>
</comment>
<feature type="transmembrane region" description="Helical" evidence="1">
    <location>
        <begin position="6"/>
        <end position="26"/>
    </location>
</feature>
<reference evidence="2 3" key="1">
    <citation type="submission" date="2017-06" db="EMBL/GenBank/DDBJ databases">
        <title>Herbaspirillum phytohormonus sp. nov., isolated from the root nodule of Robinia pseudoacacia in lead-zinc mine.</title>
        <authorList>
            <person name="Fan M."/>
            <person name="Lin Y."/>
        </authorList>
    </citation>
    <scope>NUCLEOTIDE SEQUENCE [LARGE SCALE GENOMIC DNA]</scope>
    <source>
        <strain evidence="2 3">HZ10</strain>
    </source>
</reference>
<evidence type="ECO:0000313" key="2">
    <source>
        <dbReference type="EMBL" id="OWY28451.1"/>
    </source>
</evidence>
<evidence type="ECO:0000313" key="3">
    <source>
        <dbReference type="Proteomes" id="UP000197596"/>
    </source>
</evidence>
<name>A0A246WPZ6_9BURK</name>
<dbReference type="EMBL" id="NJGU01000007">
    <property type="protein sequence ID" value="OWY28451.1"/>
    <property type="molecule type" value="Genomic_DNA"/>
</dbReference>